<keyword evidence="4" id="KW-1185">Reference proteome</keyword>
<sequence>MVRFSSLKPYKQVWTQSVFWLAYFLFEWLNTGAYLDNFQQSLCFITINLPLLIIAGYWHLVVTVRHFLLTNRMLEFSLSLVVGLLVFGVLRRYINYTWFYPIYHPNALEKPFLYWPKILAETMQLHLVVVLFVAVDLVRHALRQQQLSETYRREKVSAEYRLLQSQVQPHFLFNTLNNLISVSMHQPGQMPNLLHQLGGLLSYQLHESHRDTVPVSKEIAYLKDYISLEQIRYGERLDLQANFNYLINSDQIMIPPMLLLPFVENAFKHGAAQTEGPCWIQMHLSLNGNRLVFSVENSVPEGSPAPFTSGLGLSNLKKRLEILFPGSYELVTMPEEGQFLAVLKFDI</sequence>
<dbReference type="AlphaFoldDB" id="A0A9E8NEP9"/>
<dbReference type="RefSeq" id="WP_244822990.1">
    <property type="nucleotide sequence ID" value="NZ_CP112998.1"/>
</dbReference>
<dbReference type="GO" id="GO:0000155">
    <property type="term" value="F:phosphorelay sensor kinase activity"/>
    <property type="evidence" value="ECO:0007669"/>
    <property type="project" value="InterPro"/>
</dbReference>
<feature type="transmembrane region" description="Helical" evidence="1">
    <location>
        <begin position="41"/>
        <end position="61"/>
    </location>
</feature>
<reference evidence="3" key="1">
    <citation type="submission" date="2022-11" db="EMBL/GenBank/DDBJ databases">
        <title>Dyadobacter pollutisoli sp. nov., isolated from plastic dumped soil.</title>
        <authorList>
            <person name="Kim J.M."/>
            <person name="Kim K.R."/>
            <person name="Lee J.K."/>
            <person name="Hao L."/>
            <person name="Jeon C.O."/>
        </authorList>
    </citation>
    <scope>NUCLEOTIDE SEQUENCE</scope>
    <source>
        <strain evidence="3">U1</strain>
    </source>
</reference>
<dbReference type="Proteomes" id="UP001164653">
    <property type="component" value="Chromosome"/>
</dbReference>
<keyword evidence="1" id="KW-0472">Membrane</keyword>
<evidence type="ECO:0000313" key="3">
    <source>
        <dbReference type="EMBL" id="WAC15365.1"/>
    </source>
</evidence>
<evidence type="ECO:0000256" key="1">
    <source>
        <dbReference type="SAM" id="Phobius"/>
    </source>
</evidence>
<keyword evidence="1" id="KW-1133">Transmembrane helix</keyword>
<name>A0A9E8NEP9_9BACT</name>
<evidence type="ECO:0000259" key="2">
    <source>
        <dbReference type="Pfam" id="PF06580"/>
    </source>
</evidence>
<feature type="transmembrane region" description="Helical" evidence="1">
    <location>
        <begin position="12"/>
        <end position="29"/>
    </location>
</feature>
<dbReference type="Pfam" id="PF06580">
    <property type="entry name" value="His_kinase"/>
    <property type="match status" value="1"/>
</dbReference>
<dbReference type="EMBL" id="CP112998">
    <property type="protein sequence ID" value="WAC15365.1"/>
    <property type="molecule type" value="Genomic_DNA"/>
</dbReference>
<dbReference type="KEGG" id="dpf:ON006_15630"/>
<dbReference type="GO" id="GO:0016020">
    <property type="term" value="C:membrane"/>
    <property type="evidence" value="ECO:0007669"/>
    <property type="project" value="InterPro"/>
</dbReference>
<dbReference type="Gene3D" id="3.30.565.10">
    <property type="entry name" value="Histidine kinase-like ATPase, C-terminal domain"/>
    <property type="match status" value="1"/>
</dbReference>
<proteinExistence type="predicted"/>
<keyword evidence="3" id="KW-0418">Kinase</keyword>
<dbReference type="InterPro" id="IPR050640">
    <property type="entry name" value="Bact_2-comp_sensor_kinase"/>
</dbReference>
<dbReference type="SUPFAM" id="SSF55874">
    <property type="entry name" value="ATPase domain of HSP90 chaperone/DNA topoisomerase II/histidine kinase"/>
    <property type="match status" value="1"/>
</dbReference>
<keyword evidence="1" id="KW-0812">Transmembrane</keyword>
<protein>
    <submittedName>
        <fullName evidence="3">Histidine kinase</fullName>
    </submittedName>
</protein>
<dbReference type="InterPro" id="IPR036890">
    <property type="entry name" value="HATPase_C_sf"/>
</dbReference>
<accession>A0A9E8NEP9</accession>
<feature type="transmembrane region" description="Helical" evidence="1">
    <location>
        <begin position="73"/>
        <end position="94"/>
    </location>
</feature>
<dbReference type="InterPro" id="IPR010559">
    <property type="entry name" value="Sig_transdc_His_kin_internal"/>
</dbReference>
<dbReference type="PANTHER" id="PTHR34220:SF7">
    <property type="entry name" value="SENSOR HISTIDINE KINASE YPDA"/>
    <property type="match status" value="1"/>
</dbReference>
<feature type="domain" description="Signal transduction histidine kinase internal region" evidence="2">
    <location>
        <begin position="158"/>
        <end position="237"/>
    </location>
</feature>
<dbReference type="PANTHER" id="PTHR34220">
    <property type="entry name" value="SENSOR HISTIDINE KINASE YPDA"/>
    <property type="match status" value="1"/>
</dbReference>
<organism evidence="3 4">
    <name type="scientific">Dyadobacter pollutisoli</name>
    <dbReference type="NCBI Taxonomy" id="2910158"/>
    <lineage>
        <taxon>Bacteria</taxon>
        <taxon>Pseudomonadati</taxon>
        <taxon>Bacteroidota</taxon>
        <taxon>Cytophagia</taxon>
        <taxon>Cytophagales</taxon>
        <taxon>Spirosomataceae</taxon>
        <taxon>Dyadobacter</taxon>
    </lineage>
</organism>
<feature type="transmembrane region" description="Helical" evidence="1">
    <location>
        <begin position="114"/>
        <end position="138"/>
    </location>
</feature>
<keyword evidence="3" id="KW-0808">Transferase</keyword>
<evidence type="ECO:0000313" key="4">
    <source>
        <dbReference type="Proteomes" id="UP001164653"/>
    </source>
</evidence>
<gene>
    <name evidence="3" type="ORF">ON006_15630</name>
</gene>